<dbReference type="GO" id="GO:0005524">
    <property type="term" value="F:ATP binding"/>
    <property type="evidence" value="ECO:0007669"/>
    <property type="project" value="UniProtKB-KW"/>
</dbReference>
<dbReference type="GO" id="GO:0005829">
    <property type="term" value="C:cytosol"/>
    <property type="evidence" value="ECO:0007669"/>
    <property type="project" value="TreeGrafter"/>
</dbReference>
<feature type="domain" description="Methionyl/Leucyl tRNA synthetase" evidence="6">
    <location>
        <begin position="1"/>
        <end position="95"/>
    </location>
</feature>
<dbReference type="InterPro" id="IPR015413">
    <property type="entry name" value="Methionyl/Leucyl_tRNA_Synth"/>
</dbReference>
<dbReference type="OrthoDB" id="5844513at2759"/>
<protein>
    <submittedName>
        <fullName evidence="10">tRNA-synt_1g domain-containing protein</fullName>
    </submittedName>
</protein>
<keyword evidence="1" id="KW-0436">Ligase</keyword>
<keyword evidence="5" id="KW-0030">Aminoacyl-tRNA synthetase</keyword>
<dbReference type="GO" id="GO:0004825">
    <property type="term" value="F:methionine-tRNA ligase activity"/>
    <property type="evidence" value="ECO:0007669"/>
    <property type="project" value="InterPro"/>
</dbReference>
<evidence type="ECO:0000256" key="4">
    <source>
        <dbReference type="ARBA" id="ARBA00022917"/>
    </source>
</evidence>
<dbReference type="Pfam" id="PF09334">
    <property type="entry name" value="tRNA-synt_1g"/>
    <property type="match status" value="1"/>
</dbReference>
<evidence type="ECO:0000259" key="7">
    <source>
        <dbReference type="Pfam" id="PF19303"/>
    </source>
</evidence>
<dbReference type="PANTHER" id="PTHR45765:SF1">
    <property type="entry name" value="METHIONINE--TRNA LIGASE, CYTOPLASMIC"/>
    <property type="match status" value="1"/>
</dbReference>
<dbReference type="Pfam" id="PF19303">
    <property type="entry name" value="Anticodon_3"/>
    <property type="match status" value="1"/>
</dbReference>
<evidence type="ECO:0000313" key="10">
    <source>
        <dbReference type="WBParaSite" id="GPUH_0000414801-mRNA-1"/>
    </source>
</evidence>
<dbReference type="WBParaSite" id="GPUH_0000414801-mRNA-1">
    <property type="protein sequence ID" value="GPUH_0000414801-mRNA-1"/>
    <property type="gene ID" value="GPUH_0000414801"/>
</dbReference>
<name>A0A183D600_9BILA</name>
<evidence type="ECO:0000313" key="9">
    <source>
        <dbReference type="Proteomes" id="UP000271098"/>
    </source>
</evidence>
<dbReference type="AlphaFoldDB" id="A0A183D600"/>
<dbReference type="InterPro" id="IPR041872">
    <property type="entry name" value="Anticodon_Met"/>
</dbReference>
<evidence type="ECO:0000256" key="2">
    <source>
        <dbReference type="ARBA" id="ARBA00022741"/>
    </source>
</evidence>
<dbReference type="GO" id="GO:0017101">
    <property type="term" value="C:aminoacyl-tRNA synthetase multienzyme complex"/>
    <property type="evidence" value="ECO:0007669"/>
    <property type="project" value="TreeGrafter"/>
</dbReference>
<accession>A0A183D600</accession>
<dbReference type="InterPro" id="IPR023458">
    <property type="entry name" value="Met-tRNA_ligase_1"/>
</dbReference>
<evidence type="ECO:0000256" key="3">
    <source>
        <dbReference type="ARBA" id="ARBA00022840"/>
    </source>
</evidence>
<gene>
    <name evidence="8" type="ORF">GPUH_LOCUS4141</name>
</gene>
<proteinExistence type="predicted"/>
<dbReference type="EMBL" id="UYRT01007555">
    <property type="protein sequence ID" value="VDK42762.1"/>
    <property type="molecule type" value="Genomic_DNA"/>
</dbReference>
<keyword evidence="2" id="KW-0547">Nucleotide-binding</keyword>
<sequence length="179" mass="20605">MFPAVLLATQENYTLVNRLSATEYLNYENTKFSKSRGTGVFGDMASKTGIDADLWRFYLLYVRPETQDTSFAWDDFALKVNAELLNNLGNFVNRALSFLVKYFDSVVPEMYLDEQANTMLAEIAAVLSEYDSSFSELRLRDGIVKVLAVSRHGNLYIQSTQPWVLIKGNENERFFFFFH</sequence>
<evidence type="ECO:0000256" key="5">
    <source>
        <dbReference type="ARBA" id="ARBA00023146"/>
    </source>
</evidence>
<reference evidence="10" key="1">
    <citation type="submission" date="2016-06" db="UniProtKB">
        <authorList>
            <consortium name="WormBaseParasite"/>
        </authorList>
    </citation>
    <scope>IDENTIFICATION</scope>
</reference>
<dbReference type="GO" id="GO:0006431">
    <property type="term" value="P:methionyl-tRNA aminoacylation"/>
    <property type="evidence" value="ECO:0007669"/>
    <property type="project" value="TreeGrafter"/>
</dbReference>
<dbReference type="InterPro" id="IPR009080">
    <property type="entry name" value="tRNAsynth_Ia_anticodon-bd"/>
</dbReference>
<dbReference type="PANTHER" id="PTHR45765">
    <property type="entry name" value="METHIONINE--TRNA LIGASE"/>
    <property type="match status" value="1"/>
</dbReference>
<reference evidence="8 9" key="2">
    <citation type="submission" date="2018-11" db="EMBL/GenBank/DDBJ databases">
        <authorList>
            <consortium name="Pathogen Informatics"/>
        </authorList>
    </citation>
    <scope>NUCLEOTIDE SEQUENCE [LARGE SCALE GENOMIC DNA]</scope>
</reference>
<evidence type="ECO:0000256" key="1">
    <source>
        <dbReference type="ARBA" id="ARBA00022598"/>
    </source>
</evidence>
<organism evidence="10">
    <name type="scientific">Gongylonema pulchrum</name>
    <dbReference type="NCBI Taxonomy" id="637853"/>
    <lineage>
        <taxon>Eukaryota</taxon>
        <taxon>Metazoa</taxon>
        <taxon>Ecdysozoa</taxon>
        <taxon>Nematoda</taxon>
        <taxon>Chromadorea</taxon>
        <taxon>Rhabditida</taxon>
        <taxon>Spirurina</taxon>
        <taxon>Spiruromorpha</taxon>
        <taxon>Spiruroidea</taxon>
        <taxon>Gongylonematidae</taxon>
        <taxon>Gongylonema</taxon>
    </lineage>
</organism>
<evidence type="ECO:0000313" key="8">
    <source>
        <dbReference type="EMBL" id="VDK42762.1"/>
    </source>
</evidence>
<dbReference type="SUPFAM" id="SSF47323">
    <property type="entry name" value="Anticodon-binding domain of a subclass of class I aminoacyl-tRNA synthetases"/>
    <property type="match status" value="1"/>
</dbReference>
<dbReference type="InterPro" id="IPR014729">
    <property type="entry name" value="Rossmann-like_a/b/a_fold"/>
</dbReference>
<keyword evidence="4" id="KW-0648">Protein biosynthesis</keyword>
<dbReference type="Proteomes" id="UP000271098">
    <property type="component" value="Unassembled WGS sequence"/>
</dbReference>
<feature type="domain" description="Methionyl-tRNA synthetase anticodon-binding" evidence="7">
    <location>
        <begin position="113"/>
        <end position="171"/>
    </location>
</feature>
<dbReference type="Gene3D" id="1.10.730.10">
    <property type="entry name" value="Isoleucyl-tRNA Synthetase, Domain 1"/>
    <property type="match status" value="1"/>
</dbReference>
<dbReference type="SUPFAM" id="SSF52374">
    <property type="entry name" value="Nucleotidylyl transferase"/>
    <property type="match status" value="1"/>
</dbReference>
<keyword evidence="3" id="KW-0067">ATP-binding</keyword>
<evidence type="ECO:0000259" key="6">
    <source>
        <dbReference type="Pfam" id="PF09334"/>
    </source>
</evidence>
<dbReference type="Gene3D" id="3.40.50.620">
    <property type="entry name" value="HUPs"/>
    <property type="match status" value="1"/>
</dbReference>
<keyword evidence="9" id="KW-1185">Reference proteome</keyword>